<dbReference type="GO" id="GO:0004222">
    <property type="term" value="F:metalloendopeptidase activity"/>
    <property type="evidence" value="ECO:0007669"/>
    <property type="project" value="InterPro"/>
</dbReference>
<keyword evidence="3" id="KW-0645">Protease</keyword>
<evidence type="ECO:0000259" key="10">
    <source>
        <dbReference type="Pfam" id="PF00675"/>
    </source>
</evidence>
<keyword evidence="4" id="KW-0479">Metal-binding</keyword>
<dbReference type="PROSITE" id="PS00143">
    <property type="entry name" value="INSULINASE"/>
    <property type="match status" value="1"/>
</dbReference>
<evidence type="ECO:0000256" key="9">
    <source>
        <dbReference type="SAM" id="SignalP"/>
    </source>
</evidence>
<protein>
    <submittedName>
        <fullName evidence="12">Insulinase family protein</fullName>
    </submittedName>
</protein>
<feature type="domain" description="Peptidase M16 N-terminal" evidence="10">
    <location>
        <begin position="47"/>
        <end position="154"/>
    </location>
</feature>
<organism evidence="12 13">
    <name type="scientific">Haemophilus sputorum</name>
    <dbReference type="NCBI Taxonomy" id="1078480"/>
    <lineage>
        <taxon>Bacteria</taxon>
        <taxon>Pseudomonadati</taxon>
        <taxon>Pseudomonadota</taxon>
        <taxon>Gammaproteobacteria</taxon>
        <taxon>Pasteurellales</taxon>
        <taxon>Pasteurellaceae</taxon>
        <taxon>Haemophilus</taxon>
    </lineage>
</organism>
<evidence type="ECO:0000256" key="2">
    <source>
        <dbReference type="ARBA" id="ARBA00007261"/>
    </source>
</evidence>
<dbReference type="InterPro" id="IPR011249">
    <property type="entry name" value="Metalloenz_LuxS/M16"/>
</dbReference>
<evidence type="ECO:0000256" key="7">
    <source>
        <dbReference type="ARBA" id="ARBA00023049"/>
    </source>
</evidence>
<evidence type="ECO:0000313" key="12">
    <source>
        <dbReference type="EMBL" id="RDE73720.1"/>
    </source>
</evidence>
<accession>A0A369YKG1</accession>
<dbReference type="InterPro" id="IPR011765">
    <property type="entry name" value="Pept_M16_N"/>
</dbReference>
<evidence type="ECO:0000256" key="6">
    <source>
        <dbReference type="ARBA" id="ARBA00022833"/>
    </source>
</evidence>
<feature type="domain" description="Peptidase M16 C-terminal" evidence="11">
    <location>
        <begin position="195"/>
        <end position="375"/>
    </location>
</feature>
<evidence type="ECO:0000259" key="11">
    <source>
        <dbReference type="Pfam" id="PF05193"/>
    </source>
</evidence>
<dbReference type="GO" id="GO:0006508">
    <property type="term" value="P:proteolysis"/>
    <property type="evidence" value="ECO:0007669"/>
    <property type="project" value="UniProtKB-KW"/>
</dbReference>
<name>A0A369YKG1_9PAST</name>
<dbReference type="InterPro" id="IPR050626">
    <property type="entry name" value="Peptidase_M16"/>
</dbReference>
<proteinExistence type="inferred from homology"/>
<dbReference type="SUPFAM" id="SSF63411">
    <property type="entry name" value="LuxS/MPP-like metallohydrolase"/>
    <property type="match status" value="4"/>
</dbReference>
<dbReference type="STRING" id="1035839.GCA_000238795_00225"/>
<comment type="caution">
    <text evidence="12">The sequence shown here is derived from an EMBL/GenBank/DDBJ whole genome shotgun (WGS) entry which is preliminary data.</text>
</comment>
<dbReference type="RefSeq" id="WP_111401425.1">
    <property type="nucleotide sequence ID" value="NZ_QEPN01000001.1"/>
</dbReference>
<feature type="domain" description="Peptidase M16 C-terminal" evidence="11">
    <location>
        <begin position="690"/>
        <end position="843"/>
    </location>
</feature>
<comment type="cofactor">
    <cofactor evidence="1">
        <name>Zn(2+)</name>
        <dbReference type="ChEBI" id="CHEBI:29105"/>
    </cofactor>
</comment>
<evidence type="ECO:0000313" key="13">
    <source>
        <dbReference type="Proteomes" id="UP000253872"/>
    </source>
</evidence>
<comment type="similarity">
    <text evidence="2 8">Belongs to the peptidase M16 family.</text>
</comment>
<evidence type="ECO:0000256" key="8">
    <source>
        <dbReference type="RuleBase" id="RU004447"/>
    </source>
</evidence>
<dbReference type="InterPro" id="IPR001431">
    <property type="entry name" value="Pept_M16_Zn_BS"/>
</dbReference>
<feature type="chain" id="PRO_5016951136" evidence="9">
    <location>
        <begin position="20"/>
        <end position="914"/>
    </location>
</feature>
<dbReference type="Gene3D" id="3.30.830.10">
    <property type="entry name" value="Metalloenzyme, LuxS/M16 peptidase-like"/>
    <property type="match status" value="4"/>
</dbReference>
<dbReference type="PANTHER" id="PTHR43690">
    <property type="entry name" value="NARDILYSIN"/>
    <property type="match status" value="1"/>
</dbReference>
<dbReference type="EMBL" id="QEPN01000001">
    <property type="protein sequence ID" value="RDE73720.1"/>
    <property type="molecule type" value="Genomic_DNA"/>
</dbReference>
<dbReference type="Pfam" id="PF05193">
    <property type="entry name" value="Peptidase_M16_C"/>
    <property type="match status" value="2"/>
</dbReference>
<dbReference type="Pfam" id="PF00675">
    <property type="entry name" value="Peptidase_M16"/>
    <property type="match status" value="1"/>
</dbReference>
<evidence type="ECO:0000256" key="4">
    <source>
        <dbReference type="ARBA" id="ARBA00022723"/>
    </source>
</evidence>
<dbReference type="Proteomes" id="UP000253872">
    <property type="component" value="Unassembled WGS sequence"/>
</dbReference>
<dbReference type="GO" id="GO:0046872">
    <property type="term" value="F:metal ion binding"/>
    <property type="evidence" value="ECO:0007669"/>
    <property type="project" value="UniProtKB-KW"/>
</dbReference>
<keyword evidence="7" id="KW-0482">Metalloprotease</keyword>
<feature type="signal peptide" evidence="9">
    <location>
        <begin position="1"/>
        <end position="19"/>
    </location>
</feature>
<evidence type="ECO:0000256" key="3">
    <source>
        <dbReference type="ARBA" id="ARBA00022670"/>
    </source>
</evidence>
<dbReference type="AlphaFoldDB" id="A0A369YKG1"/>
<evidence type="ECO:0000256" key="5">
    <source>
        <dbReference type="ARBA" id="ARBA00022801"/>
    </source>
</evidence>
<keyword evidence="5" id="KW-0378">Hydrolase</keyword>
<dbReference type="InterPro" id="IPR007863">
    <property type="entry name" value="Peptidase_M16_C"/>
</dbReference>
<sequence length="914" mass="103191">MRIKLTALLLLAASTQVWAEKSAPIQGTLENGLQYTILPLHDEKGHIEIRLRVNAGSVDEQDDQAGVAHMIEHLVFRGTKAHPNGLMPYLHEQKWVKDKNYHALTTTDSTTYMLTPPTTAGLDQSFDALSQMVFHANLTQEDLDSERKIMLEEWRKGLGVGTTINEQRTAVVRADSRYARNSVMGTENSINTMPATQLQQFYQSWYAPNNMRLLVVGDVEPEKAKADIQRYFGAQPTKTLPVRDYLEPRLSERLLITKLQDPRSGVSQIAYIFRFDESKSHAQTEEGRYERLLDRFALTALTQRLRNQSSQLPKGVSTLVVRKSDIGQQTAALGIFANVDPTAHLKGLSQISEEIARIKQYPITAEELERYKKTLLSQIEHAKKHTGDRDFAKWVQAMNETVLRDKPFLTQPELATRMEALLPKITPEAVNARIQSWLSATDRLVNYQPPLETKLTLTETEINQAIADGQTREIAAPQPAKDILPMSLENVEGKGSITEEQAFDAEQVKHWRLSNGDKVVWLKSPLAKETTFFAAENSAGFKAEGLNPWQSQLASQLVEKNAPLDWEAEQLDQWKSEHKVNFSIKQDANKLLLSGNVENSELANLLRLFYAYTLETKVKEGLDEGKKGILSTLKIREEKADEAAQVKSLIELRYGSGSTDDSLPTKAELEQLTATALDEQWTKMMRAPTTYYLMNNMEEAQVKALVTQYLADFPRSKRLNSTQGLPTEGNAKTVLTINGASKDDIRIWSFTSHQWQAKDAVLVSLLRNIATEKLKTALKEEQLSVYSLRFESTLNPQTDHIESELAFTANPEMTEKLIARAKTVFDELPNQITEEDVQQAKAAFIKAEKERLNAPETWLSRLILSENQLSTPAYLSEMKQLADHITRENMQAMASQIFSSENEKIFITTSKKSN</sequence>
<dbReference type="PANTHER" id="PTHR43690:SF17">
    <property type="entry name" value="PROTEIN YHJJ"/>
    <property type="match status" value="1"/>
</dbReference>
<evidence type="ECO:0000256" key="1">
    <source>
        <dbReference type="ARBA" id="ARBA00001947"/>
    </source>
</evidence>
<keyword evidence="9" id="KW-0732">Signal</keyword>
<keyword evidence="6" id="KW-0862">Zinc</keyword>
<gene>
    <name evidence="12" type="ORF">DPV93_00750</name>
</gene>
<reference evidence="12 13" key="1">
    <citation type="submission" date="2018-05" db="EMBL/GenBank/DDBJ databases">
        <title>Draft Genome Sequences for a Diverse set of 7 Haemophilus Species.</title>
        <authorList>
            <person name="Nichols M."/>
            <person name="Topaz N."/>
            <person name="Wang X."/>
            <person name="Wang X."/>
            <person name="Boxrud D."/>
        </authorList>
    </citation>
    <scope>NUCLEOTIDE SEQUENCE [LARGE SCALE GENOMIC DNA]</scope>
    <source>
        <strain evidence="12 13">C2002001239</strain>
    </source>
</reference>